<evidence type="ECO:0000256" key="9">
    <source>
        <dbReference type="ARBA" id="ARBA00023136"/>
    </source>
</evidence>
<dbReference type="InterPro" id="IPR023614">
    <property type="entry name" value="Porin_dom_sf"/>
</dbReference>
<evidence type="ECO:0000256" key="1">
    <source>
        <dbReference type="ARBA" id="ARBA00004571"/>
    </source>
</evidence>
<evidence type="ECO:0000313" key="16">
    <source>
        <dbReference type="Proteomes" id="UP001056648"/>
    </source>
</evidence>
<keyword evidence="6 11" id="KW-0732">Signal</keyword>
<organism evidence="13 15">
    <name type="scientific">Cupriavidus gilardii</name>
    <dbReference type="NCBI Taxonomy" id="82541"/>
    <lineage>
        <taxon>Bacteria</taxon>
        <taxon>Pseudomonadati</taxon>
        <taxon>Pseudomonadota</taxon>
        <taxon>Betaproteobacteria</taxon>
        <taxon>Burkholderiales</taxon>
        <taxon>Burkholderiaceae</taxon>
        <taxon>Cupriavidus</taxon>
    </lineage>
</organism>
<dbReference type="Proteomes" id="UP001056648">
    <property type="component" value="Chromosome 1"/>
</dbReference>
<reference evidence="13 15" key="1">
    <citation type="submission" date="2020-05" db="EMBL/GenBank/DDBJ databases">
        <title>MicrobeNet Type strains.</title>
        <authorList>
            <person name="Nicholson A.C."/>
        </authorList>
    </citation>
    <scope>NUCLEOTIDE SEQUENCE [LARGE SCALE GENOMIC DNA]</scope>
    <source>
        <strain evidence="13 15">ATCC 700815</strain>
    </source>
</reference>
<evidence type="ECO:0000256" key="8">
    <source>
        <dbReference type="ARBA" id="ARBA00023114"/>
    </source>
</evidence>
<keyword evidence="7" id="KW-0406">Ion transport</keyword>
<feature type="chain" id="PRO_5032503655" evidence="11">
    <location>
        <begin position="31"/>
        <end position="362"/>
    </location>
</feature>
<feature type="signal peptide" evidence="11">
    <location>
        <begin position="1"/>
        <end position="30"/>
    </location>
</feature>
<keyword evidence="5" id="KW-0812">Transmembrane</keyword>
<dbReference type="PANTHER" id="PTHR34501">
    <property type="entry name" value="PROTEIN YDDL-RELATED"/>
    <property type="match status" value="1"/>
</dbReference>
<evidence type="ECO:0000256" key="5">
    <source>
        <dbReference type="ARBA" id="ARBA00022692"/>
    </source>
</evidence>
<evidence type="ECO:0000256" key="11">
    <source>
        <dbReference type="SAM" id="SignalP"/>
    </source>
</evidence>
<dbReference type="Pfam" id="PF13609">
    <property type="entry name" value="Porin_4"/>
    <property type="match status" value="1"/>
</dbReference>
<keyword evidence="10" id="KW-0998">Cell outer membrane</keyword>
<dbReference type="EMBL" id="JABEMD010000012">
    <property type="protein sequence ID" value="NNH11076.1"/>
    <property type="molecule type" value="Genomic_DNA"/>
</dbReference>
<evidence type="ECO:0000256" key="7">
    <source>
        <dbReference type="ARBA" id="ARBA00023065"/>
    </source>
</evidence>
<dbReference type="GO" id="GO:0009279">
    <property type="term" value="C:cell outer membrane"/>
    <property type="evidence" value="ECO:0007669"/>
    <property type="project" value="UniProtKB-SubCell"/>
</dbReference>
<accession>A0A849B9I8</accession>
<dbReference type="GO" id="GO:0006811">
    <property type="term" value="P:monoatomic ion transport"/>
    <property type="evidence" value="ECO:0007669"/>
    <property type="project" value="UniProtKB-KW"/>
</dbReference>
<evidence type="ECO:0000313" key="14">
    <source>
        <dbReference type="EMBL" id="USE78318.1"/>
    </source>
</evidence>
<evidence type="ECO:0000256" key="3">
    <source>
        <dbReference type="ARBA" id="ARBA00022448"/>
    </source>
</evidence>
<dbReference type="GO" id="GO:0015288">
    <property type="term" value="F:porin activity"/>
    <property type="evidence" value="ECO:0007669"/>
    <property type="project" value="UniProtKB-KW"/>
</dbReference>
<dbReference type="Proteomes" id="UP000542973">
    <property type="component" value="Unassembled WGS sequence"/>
</dbReference>
<keyword evidence="3" id="KW-0813">Transport</keyword>
<proteinExistence type="predicted"/>
<comment type="subcellular location">
    <subcellularLocation>
        <location evidence="1">Cell outer membrane</location>
        <topology evidence="1">Multi-pass membrane protein</topology>
    </subcellularLocation>
</comment>
<dbReference type="EMBL" id="CP098735">
    <property type="protein sequence ID" value="USE78318.1"/>
    <property type="molecule type" value="Genomic_DNA"/>
</dbReference>
<dbReference type="Gene3D" id="2.40.160.10">
    <property type="entry name" value="Porin"/>
    <property type="match status" value="1"/>
</dbReference>
<feature type="domain" description="Porin" evidence="12">
    <location>
        <begin position="17"/>
        <end position="345"/>
    </location>
</feature>
<comment type="subunit">
    <text evidence="2">Homotrimer.</text>
</comment>
<dbReference type="SUPFAM" id="SSF56935">
    <property type="entry name" value="Porins"/>
    <property type="match status" value="1"/>
</dbReference>
<evidence type="ECO:0000259" key="12">
    <source>
        <dbReference type="Pfam" id="PF13609"/>
    </source>
</evidence>
<evidence type="ECO:0000313" key="15">
    <source>
        <dbReference type="Proteomes" id="UP000542973"/>
    </source>
</evidence>
<evidence type="ECO:0000256" key="4">
    <source>
        <dbReference type="ARBA" id="ARBA00022452"/>
    </source>
</evidence>
<evidence type="ECO:0000256" key="10">
    <source>
        <dbReference type="ARBA" id="ARBA00023237"/>
    </source>
</evidence>
<dbReference type="AlphaFoldDB" id="A0A849B9I8"/>
<dbReference type="InterPro" id="IPR033900">
    <property type="entry name" value="Gram_neg_porin_domain"/>
</dbReference>
<dbReference type="InterPro" id="IPR050298">
    <property type="entry name" value="Gram-neg_bact_OMP"/>
</dbReference>
<protein>
    <submittedName>
        <fullName evidence="13">Porin</fullName>
    </submittedName>
</protein>
<evidence type="ECO:0000313" key="13">
    <source>
        <dbReference type="EMBL" id="NNH11076.1"/>
    </source>
</evidence>
<name>A0A849B9I8_9BURK</name>
<keyword evidence="8" id="KW-0626">Porin</keyword>
<keyword evidence="16" id="KW-1185">Reference proteome</keyword>
<dbReference type="RefSeq" id="WP_053824361.1">
    <property type="nucleotide sequence ID" value="NZ_BAAAEB010000017.1"/>
</dbReference>
<keyword evidence="4" id="KW-1134">Transmembrane beta strand</keyword>
<dbReference type="PANTHER" id="PTHR34501:SF9">
    <property type="entry name" value="MAJOR OUTER MEMBRANE PROTEIN P.IA"/>
    <property type="match status" value="1"/>
</dbReference>
<keyword evidence="9" id="KW-0472">Membrane</keyword>
<reference evidence="14" key="2">
    <citation type="submission" date="2022-06" db="EMBL/GenBank/DDBJ databases">
        <title>Complete genome sequence and characterization of Cupriavidus gilardii QJ1 isolated from contaminating cells.</title>
        <authorList>
            <person name="Qi J."/>
        </authorList>
    </citation>
    <scope>NUCLEOTIDE SEQUENCE</scope>
    <source>
        <strain evidence="14">QJ1</strain>
    </source>
</reference>
<sequence>MTTTKFRPARVQVAAMAAAMAALASGGALAQSSVTLYGQVDTYVGSNKAVGGDRAYVLGAGGMQTSYWGIKGTEDLGNGLKAIFDLNGFYRADGGRAGRFDADGMFTRSAYVGLQSESAGTIRLGRNTTPYFLSTILFNPLVDSYHFSPTIFHTYVASNGGTVYDPGIVGDSGWSNSLVYSSPKFGGLSFNAIYAFGEQAGDNGKNKWGGNVLYFNGPFAATVAFQQVKFNNTPGDVTSPAAMVGFRKQNAVQAGLSYDFKVVKLFVQGQHIRSDIDSATGDIKHSNGQIGASVPIGAGSLLLSYAYGKIKNEVADIERNTAAVAYDYNLSKRTDVYVAYYYDKVGGLSHGNNYGVGVRHRF</sequence>
<evidence type="ECO:0000256" key="2">
    <source>
        <dbReference type="ARBA" id="ARBA00011233"/>
    </source>
</evidence>
<gene>
    <name evidence="13" type="ORF">HLB16_09310</name>
    <name evidence="14" type="ORF">NDR89_04700</name>
</gene>
<evidence type="ECO:0000256" key="6">
    <source>
        <dbReference type="ARBA" id="ARBA00022729"/>
    </source>
</evidence>
<dbReference type="GO" id="GO:0046930">
    <property type="term" value="C:pore complex"/>
    <property type="evidence" value="ECO:0007669"/>
    <property type="project" value="UniProtKB-KW"/>
</dbReference>
<dbReference type="CDD" id="cd00342">
    <property type="entry name" value="gram_neg_porins"/>
    <property type="match status" value="1"/>
</dbReference>